<name>A0AAD2PSS6_MYCLR</name>
<evidence type="ECO:0000256" key="1">
    <source>
        <dbReference type="SAM" id="Phobius"/>
    </source>
</evidence>
<proteinExistence type="predicted"/>
<dbReference type="EMBL" id="CP029543">
    <property type="protein sequence ID" value="AWV48752.1"/>
    <property type="molecule type" value="Genomic_DNA"/>
</dbReference>
<evidence type="ECO:0000313" key="2">
    <source>
        <dbReference type="EMBL" id="AWV48752.1"/>
    </source>
</evidence>
<gene>
    <name evidence="2" type="ORF">DIJ64_13880</name>
</gene>
<accession>A0AAD2PSS6</accession>
<sequence>MCYVVIWMGHQQDWSWLHSVDSLLLNVAHNSRGGCGSGMMCLYDLVPVTLRVLGVAVALVLLVCLPPGDDR</sequence>
<keyword evidence="1" id="KW-1133">Transmembrane helix</keyword>
<feature type="transmembrane region" description="Helical" evidence="1">
    <location>
        <begin position="48"/>
        <end position="65"/>
    </location>
</feature>
<dbReference type="AlphaFoldDB" id="A0AAD2PSS6"/>
<reference evidence="2 3" key="1">
    <citation type="submission" date="2018-05" db="EMBL/GenBank/DDBJ databases">
        <title>Evolution of small genomes with special reference to Mycobacterium leprae.</title>
        <authorList>
            <person name="Mohanty P.S."/>
            <person name="Bansal A.K."/>
            <person name="Gupta U.D."/>
            <person name="Naaz F."/>
            <person name="Dwivedi V.D."/>
            <person name="Singh H."/>
            <person name="Gupta G."/>
            <person name="Sharma S."/>
            <person name="Arora M."/>
        </authorList>
    </citation>
    <scope>NUCLEOTIDE SEQUENCE [LARGE SCALE GENOMIC DNA]</scope>
    <source>
        <strain evidence="2 3">MRHRU-235-G</strain>
    </source>
</reference>
<dbReference type="Proteomes" id="UP000249682">
    <property type="component" value="Chromosome"/>
</dbReference>
<protein>
    <submittedName>
        <fullName evidence="2">Uncharacterized protein</fullName>
    </submittedName>
</protein>
<evidence type="ECO:0000313" key="3">
    <source>
        <dbReference type="Proteomes" id="UP000249682"/>
    </source>
</evidence>
<keyword evidence="1" id="KW-0812">Transmembrane</keyword>
<keyword evidence="1" id="KW-0472">Membrane</keyword>
<organism evidence="2 3">
    <name type="scientific">Mycobacterium leprae</name>
    <dbReference type="NCBI Taxonomy" id="1769"/>
    <lineage>
        <taxon>Bacteria</taxon>
        <taxon>Bacillati</taxon>
        <taxon>Actinomycetota</taxon>
        <taxon>Actinomycetes</taxon>
        <taxon>Mycobacteriales</taxon>
        <taxon>Mycobacteriaceae</taxon>
        <taxon>Mycobacterium</taxon>
    </lineage>
</organism>